<proteinExistence type="predicted"/>
<accession>A0A644UB12</accession>
<evidence type="ECO:0000313" key="2">
    <source>
        <dbReference type="EMBL" id="MPL76156.1"/>
    </source>
</evidence>
<reference evidence="2" key="1">
    <citation type="submission" date="2019-08" db="EMBL/GenBank/DDBJ databases">
        <authorList>
            <person name="Kucharzyk K."/>
            <person name="Murdoch R.W."/>
            <person name="Higgins S."/>
            <person name="Loffler F."/>
        </authorList>
    </citation>
    <scope>NUCLEOTIDE SEQUENCE</scope>
</reference>
<dbReference type="EMBL" id="VSSQ01000095">
    <property type="protein sequence ID" value="MPL76156.1"/>
    <property type="molecule type" value="Genomic_DNA"/>
</dbReference>
<comment type="caution">
    <text evidence="2">The sequence shown here is derived from an EMBL/GenBank/DDBJ whole genome shotgun (WGS) entry which is preliminary data.</text>
</comment>
<gene>
    <name evidence="2" type="ORF">SDC9_22001</name>
</gene>
<dbReference type="AlphaFoldDB" id="A0A644UB12"/>
<feature type="region of interest" description="Disordered" evidence="1">
    <location>
        <begin position="225"/>
        <end position="255"/>
    </location>
</feature>
<dbReference type="Pfam" id="PF07275">
    <property type="entry name" value="ArdA"/>
    <property type="match status" value="1"/>
</dbReference>
<protein>
    <submittedName>
        <fullName evidence="2">Uncharacterized protein</fullName>
    </submittedName>
</protein>
<organism evidence="2">
    <name type="scientific">bioreactor metagenome</name>
    <dbReference type="NCBI Taxonomy" id="1076179"/>
    <lineage>
        <taxon>unclassified sequences</taxon>
        <taxon>metagenomes</taxon>
        <taxon>ecological metagenomes</taxon>
    </lineage>
</organism>
<sequence length="489" mass="55460">MLKVYLTRGNQGQGVWLDLPTSPAEMGEAYAVLDGIDSENLNTRISATISSVSNLKRYIHEDDSLEQLDTLATVINKMSDRDAAIFSAALDLESVNGIKDLIRITYNLQNYKFFPDVTTPRELGIYLVESGDMDIHKSAWPYLDYEKVAAVYESNHGGAYTLLGYVVKNDSSPTQTISEEEQIGRGTFKEKDYRVYPSVGIIDSEVWRAVTARLRAPFSNKETAELRDFANGQNADSRSEGVGQRPIKTQDDETSVSFWNSDKHVLKSEQELKPHTAPDPRSNTQVQLGPADDKEYIFKLNVYPSYNPDARDKGFTLKLPMSIQELGLTLKERGITDFNDCDVESCECHIKRLSNTLNLEGNIYGLNKFATQIKHILDNKESITKFLAVLEEERPRELSEAIDIMDNLDRYELLPPNKKTPADYASHVLFDSGRYEIDDEVRNFLDLDKYGKYKMEEDSVRQSVFGMLRRIDEPSQEPEQGFTQQMGGM</sequence>
<name>A0A644UB12_9ZZZZ</name>
<dbReference type="InterPro" id="IPR009899">
    <property type="entry name" value="ArdA"/>
</dbReference>
<evidence type="ECO:0000256" key="1">
    <source>
        <dbReference type="SAM" id="MobiDB-lite"/>
    </source>
</evidence>